<dbReference type="Pfam" id="PF23572">
    <property type="entry name" value="GH3_C"/>
    <property type="match status" value="2"/>
</dbReference>
<keyword evidence="6" id="KW-1185">Reference proteome</keyword>
<evidence type="ECO:0000256" key="2">
    <source>
        <dbReference type="ARBA" id="ARBA00022598"/>
    </source>
</evidence>
<dbReference type="InterPro" id="IPR004993">
    <property type="entry name" value="GH3"/>
</dbReference>
<name>A0A5J9UHZ6_9POAL</name>
<accession>A0A5J9UHZ6</accession>
<evidence type="ECO:0000256" key="1">
    <source>
        <dbReference type="ARBA" id="ARBA00008068"/>
    </source>
</evidence>
<comment type="caution">
    <text evidence="5">The sequence shown here is derived from an EMBL/GenBank/DDBJ whole genome shotgun (WGS) entry which is preliminary data.</text>
</comment>
<dbReference type="GO" id="GO:0016881">
    <property type="term" value="F:acid-amino acid ligase activity"/>
    <property type="evidence" value="ECO:0007669"/>
    <property type="project" value="TreeGrafter"/>
</dbReference>
<dbReference type="InterPro" id="IPR055377">
    <property type="entry name" value="GH3_M"/>
</dbReference>
<feature type="domain" description="GH3 C-terminal" evidence="4">
    <location>
        <begin position="973"/>
        <end position="1091"/>
    </location>
</feature>
<dbReference type="Proteomes" id="UP000324897">
    <property type="component" value="Unassembled WGS sequence"/>
</dbReference>
<sequence>MAEEENGKKLSGEETIAEFEQLTRDAAAVQRALLRRILSDNAAAEYLLELGLDGRTDPDSFRAVVPLATHENLEPYIARIAGGDASPVLTGKPVASISLSSGTTQGKRKYLPFNHDLFMMAMRVYQTSFAFRNSDLYITYNTCMQGVPRGGRQQIAAVHLRQQPVHDKRRADGHHGHHQPVPHRGIQAHDARHPVAVLQPRRGGLRPGLQRVADEVARKCAGLRDSSWYGLIAALWPNAKYVHSIVTGSMEHYVKKLRHYAGGLPLVAMDYGASEGMVAANTDPGLPPESATFTVHPGVAYFEFIPLNKVSSDYGTGAEAEPIGLTDVTVGQDYEVIMTTVAGLYRYRLGDVVKVTGFYNSTPKLKFVCRRNLMLSINIDKNSEQDLQLAVGRAAKILAAEKNLEVIDYTSHADVSSNPGHYIVFWELNGDDACDDDVLQRCCDELDRGFVDPGYVGSRKARAIGPLELQVLEKGTFRKVLRYYHSRGAPVNQFKLPRCVASSNSSVLQILSSNAVKVFFSTAMPEKAGKFNGEEVIAEFERLTRDAAAVQRETLRRILVENADVEYLQGLGLNGRTDPDSFRACVPLATHADLEPYIARIADGDTSAVLTSKPVTSISLSSGTTQGKRKYLLFNDELFKLTIHAYRTSFAYRNRAFPVDDGMALEFIYGSMPFTTKGGLTATTGTTNLYRHQDYEPRTRDIKPRCCSPDEVIFAGDFGEALYCHLLCGLLSAGEVRTVFAMFAHNLVLAFQTLERVWEELCDDIRRGAPSPARVTALAARNAVSALMPAPNAALADEVARKCAGLVGRSWRGVIPALWPNARYVHSIMTGSMEHYVRRIRHYAGGLPLVAMDYGASEGMVAPNVEPTVPPEHATFTVLPDVAYFEFVPLKMASDGGGGDGCYDEAEPVGLTDVTVGEHYEVVMTTFAGLYRYRLGDVVKVAGFYNATPKLKFVSRGKNLTLSINVDMNTERDVQLAVDGAAAKVLAAEKLEVVDYTSHADVSSNPGHYVVFWELSAEAYDDDDDVLQRCCDELDRGFMEAGYVSSRRTRGIGPLELRVLRRGAFQEVMRHYISLGAPVNQFKLPRCVARNNSGVLQILSGNTVKVFFSAAYD</sequence>
<feature type="domain" description="GH3 middle" evidence="3">
    <location>
        <begin position="876"/>
        <end position="956"/>
    </location>
</feature>
<organism evidence="5 6">
    <name type="scientific">Eragrostis curvula</name>
    <name type="common">weeping love grass</name>
    <dbReference type="NCBI Taxonomy" id="38414"/>
    <lineage>
        <taxon>Eukaryota</taxon>
        <taxon>Viridiplantae</taxon>
        <taxon>Streptophyta</taxon>
        <taxon>Embryophyta</taxon>
        <taxon>Tracheophyta</taxon>
        <taxon>Spermatophyta</taxon>
        <taxon>Magnoliopsida</taxon>
        <taxon>Liliopsida</taxon>
        <taxon>Poales</taxon>
        <taxon>Poaceae</taxon>
        <taxon>PACMAD clade</taxon>
        <taxon>Chloridoideae</taxon>
        <taxon>Eragrostideae</taxon>
        <taxon>Eragrostidinae</taxon>
        <taxon>Eragrostis</taxon>
    </lineage>
</organism>
<dbReference type="AlphaFoldDB" id="A0A5J9UHZ6"/>
<dbReference type="Pfam" id="PF03321">
    <property type="entry name" value="GH3"/>
    <property type="match status" value="3"/>
</dbReference>
<reference evidence="5 6" key="1">
    <citation type="journal article" date="2019" name="Sci. Rep.">
        <title>A high-quality genome of Eragrostis curvula grass provides insights into Poaceae evolution and supports new strategies to enhance forage quality.</title>
        <authorList>
            <person name="Carballo J."/>
            <person name="Santos B.A.C.M."/>
            <person name="Zappacosta D."/>
            <person name="Garbus I."/>
            <person name="Selva J.P."/>
            <person name="Gallo C.A."/>
            <person name="Diaz A."/>
            <person name="Albertini E."/>
            <person name="Caccamo M."/>
            <person name="Echenique V."/>
        </authorList>
    </citation>
    <scope>NUCLEOTIDE SEQUENCE [LARGE SCALE GENOMIC DNA]</scope>
    <source>
        <strain evidence="6">cv. Victoria</strain>
        <tissue evidence="5">Leaf</tissue>
    </source>
</reference>
<feature type="domain" description="GH3 middle" evidence="3">
    <location>
        <begin position="293"/>
        <end position="370"/>
    </location>
</feature>
<dbReference type="Pfam" id="PF23571">
    <property type="entry name" value="GH3_M"/>
    <property type="match status" value="2"/>
</dbReference>
<evidence type="ECO:0000313" key="6">
    <source>
        <dbReference type="Proteomes" id="UP000324897"/>
    </source>
</evidence>
<feature type="non-terminal residue" evidence="5">
    <location>
        <position position="1"/>
    </location>
</feature>
<gene>
    <name evidence="5" type="ORF">EJB05_32628</name>
</gene>
<feature type="domain" description="GH3 C-terminal" evidence="4">
    <location>
        <begin position="385"/>
        <end position="503"/>
    </location>
</feature>
<dbReference type="InterPro" id="IPR055378">
    <property type="entry name" value="GH3_C"/>
</dbReference>
<dbReference type="PANTHER" id="PTHR31901:SF42">
    <property type="entry name" value="INDOLE-3-ACETIC ACID-AMIDO SYNTHETASE GH3.6"/>
    <property type="match status" value="1"/>
</dbReference>
<comment type="similarity">
    <text evidence="1">Belongs to the IAA-amido conjugating enzyme family.</text>
</comment>
<evidence type="ECO:0000313" key="5">
    <source>
        <dbReference type="EMBL" id="TVU22907.1"/>
    </source>
</evidence>
<evidence type="ECO:0000259" key="4">
    <source>
        <dbReference type="Pfam" id="PF23572"/>
    </source>
</evidence>
<protein>
    <submittedName>
        <fullName evidence="5">Uncharacterized protein</fullName>
    </submittedName>
</protein>
<dbReference type="PANTHER" id="PTHR31901">
    <property type="entry name" value="GH3 DOMAIN-CONTAINING PROTEIN"/>
    <property type="match status" value="1"/>
</dbReference>
<proteinExistence type="inferred from homology"/>
<dbReference type="EMBL" id="RWGY01000026">
    <property type="protein sequence ID" value="TVU22907.1"/>
    <property type="molecule type" value="Genomic_DNA"/>
</dbReference>
<dbReference type="Gramene" id="TVU22907">
    <property type="protein sequence ID" value="TVU22907"/>
    <property type="gene ID" value="EJB05_32628"/>
</dbReference>
<dbReference type="GO" id="GO:0005737">
    <property type="term" value="C:cytoplasm"/>
    <property type="evidence" value="ECO:0007669"/>
    <property type="project" value="TreeGrafter"/>
</dbReference>
<evidence type="ECO:0000259" key="3">
    <source>
        <dbReference type="Pfam" id="PF23571"/>
    </source>
</evidence>
<keyword evidence="2" id="KW-0436">Ligase</keyword>
<dbReference type="OrthoDB" id="10004661at2759"/>